<accession>F4CSD7</accession>
<gene>
    <name evidence="1" type="ordered locus">Psed_0857</name>
</gene>
<sequence length="53" mass="6308">MFVFLIVVALLLLTTLYVARAAWSPYGGRGRRRLLHWARGWWRGDQAENRDEY</sequence>
<dbReference type="Proteomes" id="UP000007809">
    <property type="component" value="Chromosome"/>
</dbReference>
<dbReference type="STRING" id="675635.Psed_0857"/>
<dbReference type="HOGENOM" id="CLU_3065331_0_0_11"/>
<organism evidence="1 2">
    <name type="scientific">Pseudonocardia dioxanivorans (strain ATCC 55486 / DSM 44775 / JCM 13855 / CB1190)</name>
    <dbReference type="NCBI Taxonomy" id="675635"/>
    <lineage>
        <taxon>Bacteria</taxon>
        <taxon>Bacillati</taxon>
        <taxon>Actinomycetota</taxon>
        <taxon>Actinomycetes</taxon>
        <taxon>Pseudonocardiales</taxon>
        <taxon>Pseudonocardiaceae</taxon>
        <taxon>Pseudonocardia</taxon>
    </lineage>
</organism>
<reference evidence="1 2" key="1">
    <citation type="journal article" date="2011" name="J. Bacteriol.">
        <title>Genome sequence of the 1,4-dioxane-degrading Pseudonocardia dioxanivorans strain CB1190.</title>
        <authorList>
            <person name="Sales C.M."/>
            <person name="Mahendra S."/>
            <person name="Grostern A."/>
            <person name="Parales R.E."/>
            <person name="Goodwin L.A."/>
            <person name="Woyke T."/>
            <person name="Nolan M."/>
            <person name="Lapidus A."/>
            <person name="Chertkov O."/>
            <person name="Ovchinnikova G."/>
            <person name="Sczyrba A."/>
            <person name="Alvarez-Cohen L."/>
        </authorList>
    </citation>
    <scope>NUCLEOTIDE SEQUENCE [LARGE SCALE GENOMIC DNA]</scope>
    <source>
        <strain evidence="2">ATCC 55486 / DSM 44775 / JCM 13855 / CB1190</strain>
    </source>
</reference>
<proteinExistence type="predicted"/>
<dbReference type="KEGG" id="pdx:Psed_0857"/>
<evidence type="ECO:0000313" key="1">
    <source>
        <dbReference type="EMBL" id="AEA23111.1"/>
    </source>
</evidence>
<evidence type="ECO:0000313" key="2">
    <source>
        <dbReference type="Proteomes" id="UP000007809"/>
    </source>
</evidence>
<name>F4CSD7_PSEUX</name>
<dbReference type="RefSeq" id="WP_013673052.1">
    <property type="nucleotide sequence ID" value="NC_015312.1"/>
</dbReference>
<protein>
    <submittedName>
        <fullName evidence="1">Uncharacterized protein</fullName>
    </submittedName>
</protein>
<keyword evidence="2" id="KW-1185">Reference proteome</keyword>
<dbReference type="EMBL" id="CP002593">
    <property type="protein sequence ID" value="AEA23111.1"/>
    <property type="molecule type" value="Genomic_DNA"/>
</dbReference>
<dbReference type="AlphaFoldDB" id="F4CSD7"/>